<evidence type="ECO:0000313" key="8">
    <source>
        <dbReference type="Proteomes" id="UP001516400"/>
    </source>
</evidence>
<dbReference type="InterPro" id="IPR029759">
    <property type="entry name" value="GPX_AS"/>
</dbReference>
<keyword evidence="3" id="KW-0712">Selenocysteine</keyword>
<evidence type="ECO:0000256" key="4">
    <source>
        <dbReference type="ARBA" id="ARBA00023002"/>
    </source>
</evidence>
<dbReference type="PANTHER" id="PTHR11592:SF134">
    <property type="entry name" value="PHOSPHOLIPID HYDROPEROXIDE GLUTATHIONE PEROXIDASE"/>
    <property type="match status" value="1"/>
</dbReference>
<dbReference type="AlphaFoldDB" id="A0ABD2P3Z5"/>
<evidence type="ECO:0000256" key="3">
    <source>
        <dbReference type="ARBA" id="ARBA00022933"/>
    </source>
</evidence>
<dbReference type="PANTHER" id="PTHR11592">
    <property type="entry name" value="GLUTATHIONE PEROXIDASE"/>
    <property type="match status" value="1"/>
</dbReference>
<reference evidence="7 8" key="1">
    <citation type="journal article" date="2021" name="BMC Biol.">
        <title>Horizontally acquired antibacterial genes associated with adaptive radiation of ladybird beetles.</title>
        <authorList>
            <person name="Li H.S."/>
            <person name="Tang X.F."/>
            <person name="Huang Y.H."/>
            <person name="Xu Z.Y."/>
            <person name="Chen M.L."/>
            <person name="Du X.Y."/>
            <person name="Qiu B.Y."/>
            <person name="Chen P.T."/>
            <person name="Zhang W."/>
            <person name="Slipinski A."/>
            <person name="Escalona H.E."/>
            <person name="Waterhouse R.M."/>
            <person name="Zwick A."/>
            <person name="Pang H."/>
        </authorList>
    </citation>
    <scope>NUCLEOTIDE SEQUENCE [LARGE SCALE GENOMIC DNA]</scope>
    <source>
        <strain evidence="7">SYSU2018</strain>
    </source>
</reference>
<protein>
    <recommendedName>
        <fullName evidence="6">Glutathione peroxidase</fullName>
    </recommendedName>
</protein>
<organism evidence="7 8">
    <name type="scientific">Cryptolaemus montrouzieri</name>
    <dbReference type="NCBI Taxonomy" id="559131"/>
    <lineage>
        <taxon>Eukaryota</taxon>
        <taxon>Metazoa</taxon>
        <taxon>Ecdysozoa</taxon>
        <taxon>Arthropoda</taxon>
        <taxon>Hexapoda</taxon>
        <taxon>Insecta</taxon>
        <taxon>Pterygota</taxon>
        <taxon>Neoptera</taxon>
        <taxon>Endopterygota</taxon>
        <taxon>Coleoptera</taxon>
        <taxon>Polyphaga</taxon>
        <taxon>Cucujiformia</taxon>
        <taxon>Coccinelloidea</taxon>
        <taxon>Coccinellidae</taxon>
        <taxon>Scymninae</taxon>
        <taxon>Scymnini</taxon>
        <taxon>Cryptolaemus</taxon>
    </lineage>
</organism>
<feature type="active site" evidence="5">
    <location>
        <position position="46"/>
    </location>
</feature>
<dbReference type="Pfam" id="PF00255">
    <property type="entry name" value="GSHPx"/>
    <property type="match status" value="1"/>
</dbReference>
<evidence type="ECO:0000256" key="2">
    <source>
        <dbReference type="ARBA" id="ARBA00022559"/>
    </source>
</evidence>
<dbReference type="GO" id="GO:0004601">
    <property type="term" value="F:peroxidase activity"/>
    <property type="evidence" value="ECO:0007669"/>
    <property type="project" value="UniProtKB-KW"/>
</dbReference>
<dbReference type="PRINTS" id="PR01011">
    <property type="entry name" value="GLUTPROXDASE"/>
</dbReference>
<evidence type="ECO:0000256" key="1">
    <source>
        <dbReference type="ARBA" id="ARBA00006926"/>
    </source>
</evidence>
<dbReference type="CDD" id="cd00340">
    <property type="entry name" value="GSH_Peroxidase"/>
    <property type="match status" value="1"/>
</dbReference>
<dbReference type="PIRSF" id="PIRSF000303">
    <property type="entry name" value="Glutathion_perox"/>
    <property type="match status" value="1"/>
</dbReference>
<evidence type="ECO:0000256" key="5">
    <source>
        <dbReference type="PIRSR" id="PIRSR000303-1"/>
    </source>
</evidence>
<dbReference type="Proteomes" id="UP001516400">
    <property type="component" value="Unassembled WGS sequence"/>
</dbReference>
<dbReference type="FunFam" id="3.40.30.10:FF:000025">
    <property type="entry name" value="Glutathione peroxidase"/>
    <property type="match status" value="1"/>
</dbReference>
<dbReference type="InterPro" id="IPR000889">
    <property type="entry name" value="Glutathione_peroxidase"/>
</dbReference>
<accession>A0ABD2P3Z5</accession>
<proteinExistence type="inferred from homology"/>
<comment type="caution">
    <text evidence="7">The sequence shown here is derived from an EMBL/GenBank/DDBJ whole genome shotgun (WGS) entry which is preliminary data.</text>
</comment>
<evidence type="ECO:0000256" key="6">
    <source>
        <dbReference type="RuleBase" id="RU000499"/>
    </source>
</evidence>
<dbReference type="InterPro" id="IPR029760">
    <property type="entry name" value="GPX_CS"/>
</dbReference>
<sequence>MFENPINILEVKSIYEFVAKDIYGVNVPLKKYRGHVCIITNVASKCGYAKFNYAELMDLYDQYEESKGLRVLAFPCNQFGDREPGNSIDIANYINDNKIRFDVFEKIEVNGENAHPLWTYLKHKKPGTTRDFIKWNFTKFIVDRMGQPVERHGPSTPPKDLVKYLEKYW</sequence>
<dbReference type="InterPro" id="IPR036249">
    <property type="entry name" value="Thioredoxin-like_sf"/>
</dbReference>
<gene>
    <name evidence="7" type="ORF">HHI36_019518</name>
</gene>
<evidence type="ECO:0000313" key="7">
    <source>
        <dbReference type="EMBL" id="KAL3285416.1"/>
    </source>
</evidence>
<keyword evidence="2 6" id="KW-0575">Peroxidase</keyword>
<dbReference type="PROSITE" id="PS00763">
    <property type="entry name" value="GLUTATHIONE_PEROXID_2"/>
    <property type="match status" value="1"/>
</dbReference>
<dbReference type="Gene3D" id="3.40.30.10">
    <property type="entry name" value="Glutaredoxin"/>
    <property type="match status" value="1"/>
</dbReference>
<dbReference type="EMBL" id="JABFTP020000165">
    <property type="protein sequence ID" value="KAL3285416.1"/>
    <property type="molecule type" value="Genomic_DNA"/>
</dbReference>
<keyword evidence="4 6" id="KW-0560">Oxidoreductase</keyword>
<keyword evidence="8" id="KW-1185">Reference proteome</keyword>
<dbReference type="PROSITE" id="PS51355">
    <property type="entry name" value="GLUTATHIONE_PEROXID_3"/>
    <property type="match status" value="1"/>
</dbReference>
<comment type="similarity">
    <text evidence="1 6">Belongs to the glutathione peroxidase family.</text>
</comment>
<dbReference type="PROSITE" id="PS00460">
    <property type="entry name" value="GLUTATHIONE_PEROXID_1"/>
    <property type="match status" value="1"/>
</dbReference>
<name>A0ABD2P3Z5_9CUCU</name>
<dbReference type="SUPFAM" id="SSF52833">
    <property type="entry name" value="Thioredoxin-like"/>
    <property type="match status" value="1"/>
</dbReference>